<organism evidence="1 2">
    <name type="scientific">Paenimyroides marinum</name>
    <dbReference type="NCBI Taxonomy" id="1159016"/>
    <lineage>
        <taxon>Bacteria</taxon>
        <taxon>Pseudomonadati</taxon>
        <taxon>Bacteroidota</taxon>
        <taxon>Flavobacteriia</taxon>
        <taxon>Flavobacteriales</taxon>
        <taxon>Flavobacteriaceae</taxon>
        <taxon>Paenimyroides</taxon>
    </lineage>
</organism>
<dbReference type="AlphaFoldDB" id="A0A1H6LRW4"/>
<dbReference type="RefSeq" id="WP_177165073.1">
    <property type="nucleotide sequence ID" value="NZ_FNXE01000030.1"/>
</dbReference>
<evidence type="ECO:0000313" key="1">
    <source>
        <dbReference type="EMBL" id="SEH91427.1"/>
    </source>
</evidence>
<proteinExistence type="predicted"/>
<dbReference type="Proteomes" id="UP000199634">
    <property type="component" value="Unassembled WGS sequence"/>
</dbReference>
<reference evidence="1 2" key="1">
    <citation type="submission" date="2016-10" db="EMBL/GenBank/DDBJ databases">
        <authorList>
            <person name="de Groot N.N."/>
        </authorList>
    </citation>
    <scope>NUCLEOTIDE SEQUENCE [LARGE SCALE GENOMIC DNA]</scope>
    <source>
        <strain evidence="1 2">CGMCC 1.10825</strain>
    </source>
</reference>
<evidence type="ECO:0000313" key="2">
    <source>
        <dbReference type="Proteomes" id="UP000199634"/>
    </source>
</evidence>
<dbReference type="EMBL" id="FNXE01000030">
    <property type="protein sequence ID" value="SEH91427.1"/>
    <property type="molecule type" value="Genomic_DNA"/>
</dbReference>
<protein>
    <submittedName>
        <fullName evidence="1">Uncharacterized protein</fullName>
    </submittedName>
</protein>
<keyword evidence="2" id="KW-1185">Reference proteome</keyword>
<name>A0A1H6LRW4_9FLAO</name>
<gene>
    <name evidence="1" type="ORF">SAMN02927937_02110</name>
</gene>
<accession>A0A1H6LRW4</accession>
<sequence length="227" mass="26876">DILVKEISTTTNTDQIDYKIDSLKKYISKDIYVFDNDYGIVDIFEREIDFNYVHQRIEISNSVDDFQLDFVKKNNQILLFIIKLNTWESKKRKLITKYFVKDSSLINEYIKNRNSFYKTDKRLEDLISEISLNQTFAINFGYAFTLTQTAKEIQSLIERKNYDEIFSFLKSYNIENQAFGTYGLSLMKKKKIKIPKEIKRIEKHIKKRNSDTLICAGCICGIVKKIF</sequence>
<feature type="non-terminal residue" evidence="1">
    <location>
        <position position="1"/>
    </location>
</feature>